<dbReference type="GO" id="GO:0016301">
    <property type="term" value="F:kinase activity"/>
    <property type="evidence" value="ECO:0007669"/>
    <property type="project" value="UniProtKB-KW"/>
</dbReference>
<comment type="caution">
    <text evidence="1">The sequence shown here is derived from an EMBL/GenBank/DDBJ whole genome shotgun (WGS) entry which is preliminary data.</text>
</comment>
<organism evidence="1 2">
    <name type="scientific">Rhodococcus erythropolis</name>
    <name type="common">Arthrobacter picolinophilus</name>
    <dbReference type="NCBI Taxonomy" id="1833"/>
    <lineage>
        <taxon>Bacteria</taxon>
        <taxon>Bacillati</taxon>
        <taxon>Actinomycetota</taxon>
        <taxon>Actinomycetes</taxon>
        <taxon>Mycobacteriales</taxon>
        <taxon>Nocardiaceae</taxon>
        <taxon>Rhodococcus</taxon>
        <taxon>Rhodococcus erythropolis group</taxon>
    </lineage>
</organism>
<evidence type="ECO:0000313" key="1">
    <source>
        <dbReference type="EMBL" id="MBH5143227.1"/>
    </source>
</evidence>
<keyword evidence="1" id="KW-0418">Kinase</keyword>
<dbReference type="Proteomes" id="UP000627573">
    <property type="component" value="Unassembled WGS sequence"/>
</dbReference>
<reference evidence="1 2" key="1">
    <citation type="submission" date="2020-12" db="EMBL/GenBank/DDBJ databases">
        <title>Draft genome sequence of furan degrading bacterial strain FUR100.</title>
        <authorList>
            <person name="Woiski C."/>
        </authorList>
    </citation>
    <scope>NUCLEOTIDE SEQUENCE [LARGE SCALE GENOMIC DNA]</scope>
    <source>
        <strain evidence="1 2">FUR100</strain>
    </source>
</reference>
<proteinExistence type="predicted"/>
<evidence type="ECO:0000313" key="2">
    <source>
        <dbReference type="Proteomes" id="UP000627573"/>
    </source>
</evidence>
<sequence>MISLLDFIHPALPGPNLTHSRWGTIWPYAGRNHGHKMRHKWPPVGSLRWPSTNHEARIVVSVLGGQGSLFGRGNQQISSKVIEKAGFDNILVLASLDKLIALDNSPLRVDTGDAELDTHLAGYIRVHTGDDRSTILRIA</sequence>
<dbReference type="Pfam" id="PF20143">
    <property type="entry name" value="NAD_kinase_C"/>
    <property type="match status" value="1"/>
</dbReference>
<protein>
    <submittedName>
        <fullName evidence="1">NAD(+)/NADH kinase</fullName>
    </submittedName>
</protein>
<name>A0A8I0ZV08_RHOER</name>
<dbReference type="PANTHER" id="PTHR40697:SF2">
    <property type="entry name" value="ATP-NAD KINASE-RELATED"/>
    <property type="match status" value="1"/>
</dbReference>
<keyword evidence="1" id="KW-0808">Transferase</keyword>
<gene>
    <name evidence="1" type="ORF">I3517_11405</name>
</gene>
<dbReference type="PANTHER" id="PTHR40697">
    <property type="entry name" value="ACETOIN CATABOLISM PROTEIN X"/>
    <property type="match status" value="1"/>
</dbReference>
<accession>A0A8I0ZV08</accession>
<dbReference type="EMBL" id="JAECSB010000033">
    <property type="protein sequence ID" value="MBH5143227.1"/>
    <property type="molecule type" value="Genomic_DNA"/>
</dbReference>
<keyword evidence="2" id="KW-1185">Reference proteome</keyword>
<dbReference type="AlphaFoldDB" id="A0A8I0ZV08"/>
<dbReference type="InterPro" id="IPR039065">
    <property type="entry name" value="AcoX-like"/>
</dbReference>